<keyword evidence="2" id="KW-0472">Membrane</keyword>
<dbReference type="InterPro" id="IPR018750">
    <property type="entry name" value="DUF2306_membrane"/>
</dbReference>
<proteinExistence type="predicted"/>
<keyword evidence="4" id="KW-1185">Reference proteome</keyword>
<name>A0A316TWN1_9BASI</name>
<dbReference type="STRING" id="1684307.A0A316TWN1"/>
<evidence type="ECO:0000256" key="1">
    <source>
        <dbReference type="SAM" id="MobiDB-lite"/>
    </source>
</evidence>
<evidence type="ECO:0000313" key="4">
    <source>
        <dbReference type="Proteomes" id="UP000245942"/>
    </source>
</evidence>
<feature type="transmembrane region" description="Helical" evidence="2">
    <location>
        <begin position="250"/>
        <end position="277"/>
    </location>
</feature>
<protein>
    <recommendedName>
        <fullName evidence="5">DUF2306 domain-containing protein</fullName>
    </recommendedName>
</protein>
<feature type="transmembrane region" description="Helical" evidence="2">
    <location>
        <begin position="72"/>
        <end position="96"/>
    </location>
</feature>
<feature type="transmembrane region" description="Helical" evidence="2">
    <location>
        <begin position="138"/>
        <end position="158"/>
    </location>
</feature>
<gene>
    <name evidence="3" type="ORF">BCV69DRAFT_264515</name>
</gene>
<dbReference type="GeneID" id="37012488"/>
<dbReference type="AlphaFoldDB" id="A0A316TWN1"/>
<accession>A0A316TWN1</accession>
<evidence type="ECO:0000313" key="3">
    <source>
        <dbReference type="EMBL" id="PWN17872.1"/>
    </source>
</evidence>
<evidence type="ECO:0008006" key="5">
    <source>
        <dbReference type="Google" id="ProtNLM"/>
    </source>
</evidence>
<keyword evidence="2" id="KW-1133">Transmembrane helix</keyword>
<feature type="transmembrane region" description="Helical" evidence="2">
    <location>
        <begin position="108"/>
        <end position="126"/>
    </location>
</feature>
<feature type="transmembrane region" description="Helical" evidence="2">
    <location>
        <begin position="170"/>
        <end position="194"/>
    </location>
</feature>
<keyword evidence="2" id="KW-0812">Transmembrane</keyword>
<dbReference type="Pfam" id="PF10067">
    <property type="entry name" value="DUF2306"/>
    <property type="match status" value="1"/>
</dbReference>
<evidence type="ECO:0000256" key="2">
    <source>
        <dbReference type="SAM" id="Phobius"/>
    </source>
</evidence>
<reference evidence="3 4" key="1">
    <citation type="journal article" date="2018" name="Mol. Biol. Evol.">
        <title>Broad Genomic Sampling Reveals a Smut Pathogenic Ancestry of the Fungal Clade Ustilaginomycotina.</title>
        <authorList>
            <person name="Kijpornyongpan T."/>
            <person name="Mondo S.J."/>
            <person name="Barry K."/>
            <person name="Sandor L."/>
            <person name="Lee J."/>
            <person name="Lipzen A."/>
            <person name="Pangilinan J."/>
            <person name="LaButti K."/>
            <person name="Hainaut M."/>
            <person name="Henrissat B."/>
            <person name="Grigoriev I.V."/>
            <person name="Spatafora J.W."/>
            <person name="Aime M.C."/>
        </authorList>
    </citation>
    <scope>NUCLEOTIDE SEQUENCE [LARGE SCALE GENOMIC DNA]</scope>
    <source>
        <strain evidence="3 4">MCA 4718</strain>
    </source>
</reference>
<dbReference type="EMBL" id="KZ819340">
    <property type="protein sequence ID" value="PWN17872.1"/>
    <property type="molecule type" value="Genomic_DNA"/>
</dbReference>
<feature type="region of interest" description="Disordered" evidence="1">
    <location>
        <begin position="324"/>
        <end position="344"/>
    </location>
</feature>
<dbReference type="Proteomes" id="UP000245942">
    <property type="component" value="Unassembled WGS sequence"/>
</dbReference>
<feature type="transmembrane region" description="Helical" evidence="2">
    <location>
        <begin position="20"/>
        <end position="38"/>
    </location>
</feature>
<dbReference type="RefSeq" id="XP_025345032.1">
    <property type="nucleotide sequence ID" value="XM_025490754.1"/>
</dbReference>
<organism evidence="3 4">
    <name type="scientific">Pseudomicrostroma glucosiphilum</name>
    <dbReference type="NCBI Taxonomy" id="1684307"/>
    <lineage>
        <taxon>Eukaryota</taxon>
        <taxon>Fungi</taxon>
        <taxon>Dikarya</taxon>
        <taxon>Basidiomycota</taxon>
        <taxon>Ustilaginomycotina</taxon>
        <taxon>Exobasidiomycetes</taxon>
        <taxon>Microstromatales</taxon>
        <taxon>Microstromatales incertae sedis</taxon>
        <taxon>Pseudomicrostroma</taxon>
    </lineage>
</organism>
<sequence length="344" mass="37793">MTFVDAMRKIYRPLGFSKGYNFPLFVIFAGAMLGFSLARLQYLNVAGDASTSYKNGARPGEWYIMRGGHYRIGITLHLATVIPGGILSVFQFVPVIRKKLILFHRINGYLIIILFLLGNVGALMIARRAFGGGFATQSAVGLLALTTTISLFLAYYNIKRLQIDQHRVWMLRAMFLFGTIITTRIIMIIAALILTKIGDYYELVSCAEIAFARSVSTADAAFLQDYPVCRIAAYTAVTASMSATPGVETVGAALAIPFGAAIWMSIFLHLVSLEIYLQLTPREGQRLRQLSYEKQLARGFKHPGSAGLTSDRWGDADPWVPLTAEKRVEEAEVPSIASSDSAAS</sequence>
<dbReference type="OrthoDB" id="193478at2759"/>